<evidence type="ECO:0000256" key="1">
    <source>
        <dbReference type="SAM" id="MobiDB-lite"/>
    </source>
</evidence>
<name>A0A0A9BHY8_ARUDO</name>
<protein>
    <submittedName>
        <fullName evidence="2">Uncharacterized protein</fullName>
    </submittedName>
</protein>
<feature type="compositionally biased region" description="Basic and acidic residues" evidence="1">
    <location>
        <begin position="34"/>
        <end position="45"/>
    </location>
</feature>
<feature type="region of interest" description="Disordered" evidence="1">
    <location>
        <begin position="1"/>
        <end position="45"/>
    </location>
</feature>
<reference evidence="2" key="2">
    <citation type="journal article" date="2015" name="Data Brief">
        <title>Shoot transcriptome of the giant reed, Arundo donax.</title>
        <authorList>
            <person name="Barrero R.A."/>
            <person name="Guerrero F.D."/>
            <person name="Moolhuijzen P."/>
            <person name="Goolsby J.A."/>
            <person name="Tidwell J."/>
            <person name="Bellgard S.E."/>
            <person name="Bellgard M.I."/>
        </authorList>
    </citation>
    <scope>NUCLEOTIDE SEQUENCE</scope>
    <source>
        <tissue evidence="2">Shoot tissue taken approximately 20 cm above the soil surface</tissue>
    </source>
</reference>
<organism evidence="2">
    <name type="scientific">Arundo donax</name>
    <name type="common">Giant reed</name>
    <name type="synonym">Donax arundinaceus</name>
    <dbReference type="NCBI Taxonomy" id="35708"/>
    <lineage>
        <taxon>Eukaryota</taxon>
        <taxon>Viridiplantae</taxon>
        <taxon>Streptophyta</taxon>
        <taxon>Embryophyta</taxon>
        <taxon>Tracheophyta</taxon>
        <taxon>Spermatophyta</taxon>
        <taxon>Magnoliopsida</taxon>
        <taxon>Liliopsida</taxon>
        <taxon>Poales</taxon>
        <taxon>Poaceae</taxon>
        <taxon>PACMAD clade</taxon>
        <taxon>Arundinoideae</taxon>
        <taxon>Arundineae</taxon>
        <taxon>Arundo</taxon>
    </lineage>
</organism>
<dbReference type="AlphaFoldDB" id="A0A0A9BHY8"/>
<evidence type="ECO:0000313" key="2">
    <source>
        <dbReference type="EMBL" id="JAD60840.1"/>
    </source>
</evidence>
<proteinExistence type="predicted"/>
<dbReference type="EMBL" id="GBRH01237055">
    <property type="protein sequence ID" value="JAD60840.1"/>
    <property type="molecule type" value="Transcribed_RNA"/>
</dbReference>
<accession>A0A0A9BHY8</accession>
<reference evidence="2" key="1">
    <citation type="submission" date="2014-09" db="EMBL/GenBank/DDBJ databases">
        <authorList>
            <person name="Magalhaes I.L.F."/>
            <person name="Oliveira U."/>
            <person name="Santos F.R."/>
            <person name="Vidigal T.H.D.A."/>
            <person name="Brescovit A.D."/>
            <person name="Santos A.J."/>
        </authorList>
    </citation>
    <scope>NUCLEOTIDE SEQUENCE</scope>
    <source>
        <tissue evidence="2">Shoot tissue taken approximately 20 cm above the soil surface</tissue>
    </source>
</reference>
<sequence>MNNSWKNPKAPLYNKLNSHKKESSVPTTSKRIREKKEHHNINDRKRSVQIFVQENH</sequence>